<dbReference type="PANTHER" id="PTHR30221">
    <property type="entry name" value="SMALL-CONDUCTANCE MECHANOSENSITIVE CHANNEL"/>
    <property type="match status" value="1"/>
</dbReference>
<keyword evidence="3" id="KW-1003">Cell membrane</keyword>
<dbReference type="SUPFAM" id="SSF82689">
    <property type="entry name" value="Mechanosensitive channel protein MscS (YggB), C-terminal domain"/>
    <property type="match status" value="1"/>
</dbReference>
<accession>A0ABT0HBZ6</accession>
<evidence type="ECO:0000259" key="8">
    <source>
        <dbReference type="Pfam" id="PF00924"/>
    </source>
</evidence>
<gene>
    <name evidence="10" type="ORF">MUY34_14605</name>
</gene>
<name>A0ABT0HBZ6_9FLAO</name>
<evidence type="ECO:0000259" key="9">
    <source>
        <dbReference type="Pfam" id="PF21082"/>
    </source>
</evidence>
<dbReference type="InterPro" id="IPR010920">
    <property type="entry name" value="LSM_dom_sf"/>
</dbReference>
<sequence>MKDQLDSAFSNLSEKLLGWLDAIIQNLPNLALAIIVLISAYFIAKYVNKFVYKIVSRKVQQESISSIVARISAVMVVLLGLFLALGILDLSKTLTSLLTGAGVIGLVIGLALQGTLSNTIAGVVISFRKKIQIGNWVETNGYSGEIIDINLKDFTLKEADNNMVVIPNKMILENPLKNYSLTTKMRVFLECGVGYESDLEQVEQLTKETISNAFDQVESPDDVEFYYTEFGGSSINYLCRFWIDADSMLEKLKAKTKAIIEIKKAYDKEDINIPFPIRTLQFDNQLTLDNSNTVEESFSKN</sequence>
<comment type="similarity">
    <text evidence="2">Belongs to the MscS (TC 1.A.23) family.</text>
</comment>
<keyword evidence="11" id="KW-1185">Reference proteome</keyword>
<dbReference type="EMBL" id="JALPQF010000016">
    <property type="protein sequence ID" value="MCK8481861.1"/>
    <property type="molecule type" value="Genomic_DNA"/>
</dbReference>
<reference evidence="10" key="1">
    <citation type="submission" date="2022-04" db="EMBL/GenBank/DDBJ databases">
        <authorList>
            <person name="Ren T."/>
        </authorList>
    </citation>
    <scope>NUCLEOTIDE SEQUENCE</scope>
    <source>
        <strain evidence="10">F63249</strain>
    </source>
</reference>
<evidence type="ECO:0000256" key="5">
    <source>
        <dbReference type="ARBA" id="ARBA00022989"/>
    </source>
</evidence>
<evidence type="ECO:0000313" key="11">
    <source>
        <dbReference type="Proteomes" id="UP001203687"/>
    </source>
</evidence>
<dbReference type="SUPFAM" id="SSF50182">
    <property type="entry name" value="Sm-like ribonucleoproteins"/>
    <property type="match status" value="1"/>
</dbReference>
<organism evidence="10 11">
    <name type="scientific">Psychroserpens algicola</name>
    <dbReference type="NCBI Taxonomy" id="1719034"/>
    <lineage>
        <taxon>Bacteria</taxon>
        <taxon>Pseudomonadati</taxon>
        <taxon>Bacteroidota</taxon>
        <taxon>Flavobacteriia</taxon>
        <taxon>Flavobacteriales</taxon>
        <taxon>Flavobacteriaceae</taxon>
        <taxon>Psychroserpens</taxon>
    </lineage>
</organism>
<dbReference type="InterPro" id="IPR008910">
    <property type="entry name" value="MSC_TM_helix"/>
</dbReference>
<dbReference type="InterPro" id="IPR011014">
    <property type="entry name" value="MscS_channel_TM-2"/>
</dbReference>
<protein>
    <submittedName>
        <fullName evidence="10">Mechanosensitive ion channel family protein</fullName>
    </submittedName>
</protein>
<feature type="domain" description="Mechanosensitive ion channel MscS C-terminal" evidence="9">
    <location>
        <begin position="190"/>
        <end position="273"/>
    </location>
</feature>
<dbReference type="Pfam" id="PF21082">
    <property type="entry name" value="MS_channel_3rd"/>
    <property type="match status" value="1"/>
</dbReference>
<dbReference type="RefSeq" id="WP_248413667.1">
    <property type="nucleotide sequence ID" value="NZ_JALPQF010000016.1"/>
</dbReference>
<feature type="transmembrane region" description="Helical" evidence="7">
    <location>
        <begin position="67"/>
        <end position="88"/>
    </location>
</feature>
<evidence type="ECO:0000313" key="10">
    <source>
        <dbReference type="EMBL" id="MCK8481861.1"/>
    </source>
</evidence>
<dbReference type="InterPro" id="IPR023408">
    <property type="entry name" value="MscS_beta-dom_sf"/>
</dbReference>
<dbReference type="Gene3D" id="1.10.287.1260">
    <property type="match status" value="1"/>
</dbReference>
<keyword evidence="4 7" id="KW-0812">Transmembrane</keyword>
<dbReference type="Proteomes" id="UP001203687">
    <property type="component" value="Unassembled WGS sequence"/>
</dbReference>
<dbReference type="InterPro" id="IPR045275">
    <property type="entry name" value="MscS_archaea/bacteria_type"/>
</dbReference>
<dbReference type="Gene3D" id="3.30.70.100">
    <property type="match status" value="1"/>
</dbReference>
<dbReference type="InterPro" id="IPR011066">
    <property type="entry name" value="MscS_channel_C_sf"/>
</dbReference>
<feature type="transmembrane region" description="Helical" evidence="7">
    <location>
        <begin position="100"/>
        <end position="125"/>
    </location>
</feature>
<dbReference type="Gene3D" id="2.30.30.60">
    <property type="match status" value="1"/>
</dbReference>
<evidence type="ECO:0000256" key="6">
    <source>
        <dbReference type="ARBA" id="ARBA00023136"/>
    </source>
</evidence>
<evidence type="ECO:0000256" key="7">
    <source>
        <dbReference type="SAM" id="Phobius"/>
    </source>
</evidence>
<evidence type="ECO:0000256" key="2">
    <source>
        <dbReference type="ARBA" id="ARBA00008017"/>
    </source>
</evidence>
<dbReference type="PANTHER" id="PTHR30221:SF1">
    <property type="entry name" value="SMALL-CONDUCTANCE MECHANOSENSITIVE CHANNEL"/>
    <property type="match status" value="1"/>
</dbReference>
<evidence type="ECO:0000256" key="4">
    <source>
        <dbReference type="ARBA" id="ARBA00022692"/>
    </source>
</evidence>
<feature type="domain" description="Mechanosensitive ion channel MscS" evidence="8">
    <location>
        <begin position="115"/>
        <end position="180"/>
    </location>
</feature>
<feature type="transmembrane region" description="Helical" evidence="7">
    <location>
        <begin position="27"/>
        <end position="47"/>
    </location>
</feature>
<evidence type="ECO:0000256" key="1">
    <source>
        <dbReference type="ARBA" id="ARBA00004651"/>
    </source>
</evidence>
<keyword evidence="5 7" id="KW-1133">Transmembrane helix</keyword>
<dbReference type="Pfam" id="PF00924">
    <property type="entry name" value="MS_channel_2nd"/>
    <property type="match status" value="1"/>
</dbReference>
<proteinExistence type="inferred from homology"/>
<comment type="caution">
    <text evidence="10">The sequence shown here is derived from an EMBL/GenBank/DDBJ whole genome shotgun (WGS) entry which is preliminary data.</text>
</comment>
<dbReference type="Pfam" id="PF05552">
    <property type="entry name" value="MS_channel_1st_1"/>
    <property type="match status" value="1"/>
</dbReference>
<dbReference type="InterPro" id="IPR006685">
    <property type="entry name" value="MscS_channel_2nd"/>
</dbReference>
<dbReference type="SUPFAM" id="SSF82861">
    <property type="entry name" value="Mechanosensitive channel protein MscS (YggB), transmembrane region"/>
    <property type="match status" value="1"/>
</dbReference>
<keyword evidence="6 7" id="KW-0472">Membrane</keyword>
<evidence type="ECO:0000256" key="3">
    <source>
        <dbReference type="ARBA" id="ARBA00022475"/>
    </source>
</evidence>
<comment type="subcellular location">
    <subcellularLocation>
        <location evidence="1">Cell membrane</location>
        <topology evidence="1">Multi-pass membrane protein</topology>
    </subcellularLocation>
</comment>
<dbReference type="InterPro" id="IPR049278">
    <property type="entry name" value="MS_channel_C"/>
</dbReference>